<name>A0A1G6SXE3_9SPHI</name>
<gene>
    <name evidence="1" type="ORF">SAMN05216464_10194</name>
</gene>
<dbReference type="EMBL" id="FNAI01000001">
    <property type="protein sequence ID" value="SDD21660.1"/>
    <property type="molecule type" value="Genomic_DNA"/>
</dbReference>
<sequence length="44" mass="5210">MRTVMIQLKVKGKRRKVKGRLRRKVKGERLKVEETYAVEIVSLV</sequence>
<organism evidence="1 2">
    <name type="scientific">Mucilaginibacter pineti</name>
    <dbReference type="NCBI Taxonomy" id="1391627"/>
    <lineage>
        <taxon>Bacteria</taxon>
        <taxon>Pseudomonadati</taxon>
        <taxon>Bacteroidota</taxon>
        <taxon>Sphingobacteriia</taxon>
        <taxon>Sphingobacteriales</taxon>
        <taxon>Sphingobacteriaceae</taxon>
        <taxon>Mucilaginibacter</taxon>
    </lineage>
</organism>
<keyword evidence="2" id="KW-1185">Reference proteome</keyword>
<proteinExistence type="predicted"/>
<dbReference type="Proteomes" id="UP000199072">
    <property type="component" value="Unassembled WGS sequence"/>
</dbReference>
<evidence type="ECO:0000313" key="2">
    <source>
        <dbReference type="Proteomes" id="UP000199072"/>
    </source>
</evidence>
<protein>
    <submittedName>
        <fullName evidence="1">Uncharacterized protein</fullName>
    </submittedName>
</protein>
<dbReference type="AlphaFoldDB" id="A0A1G6SXE3"/>
<accession>A0A1G6SXE3</accession>
<dbReference type="STRING" id="1391627.SAMN05216464_10194"/>
<evidence type="ECO:0000313" key="1">
    <source>
        <dbReference type="EMBL" id="SDD21660.1"/>
    </source>
</evidence>
<reference evidence="1 2" key="1">
    <citation type="submission" date="2016-10" db="EMBL/GenBank/DDBJ databases">
        <authorList>
            <person name="de Groot N.N."/>
        </authorList>
    </citation>
    <scope>NUCLEOTIDE SEQUENCE [LARGE SCALE GENOMIC DNA]</scope>
    <source>
        <strain evidence="1 2">47C3B</strain>
    </source>
</reference>